<comment type="caution">
    <text evidence="2">The sequence shown here is derived from an EMBL/GenBank/DDBJ whole genome shotgun (WGS) entry which is preliminary data.</text>
</comment>
<keyword evidence="3" id="KW-1185">Reference proteome</keyword>
<accession>A0A9X1QST3</accession>
<sequence length="210" mass="21911">MKSLKSAARSGLLVTATLASALALGACSAGQISQTADQVPAINGTNADADNNSLSVRDLTVILDPHDANNNTLRFIITNQDPKTAGSAQGENASHKHEVTLTKVTLDGTDVTFNGELPPIGRGCTLFSDSADALQTGPQDGTEKNQCIYRVSNTIENKDFAYAGHLPVTFTFDNGTTINMDATVNAPQLPAGSLERSVHGGEESGLQNAK</sequence>
<keyword evidence="1" id="KW-0732">Signal</keyword>
<protein>
    <recommendedName>
        <fullName evidence="4">Secreted protein</fullName>
    </recommendedName>
</protein>
<reference evidence="2" key="1">
    <citation type="submission" date="2022-01" db="EMBL/GenBank/DDBJ databases">
        <title>Corynebacterium sp. nov isolated from isolated from the feces of the greater white-fronted geese (Anser albifrons) at Poyang Lake, PR China.</title>
        <authorList>
            <person name="Liu Q."/>
        </authorList>
    </citation>
    <scope>NUCLEOTIDE SEQUENCE</scope>
    <source>
        <strain evidence="2">JCM 32435</strain>
    </source>
</reference>
<feature type="signal peptide" evidence="1">
    <location>
        <begin position="1"/>
        <end position="21"/>
    </location>
</feature>
<evidence type="ECO:0000256" key="1">
    <source>
        <dbReference type="SAM" id="SignalP"/>
    </source>
</evidence>
<organism evidence="2 3">
    <name type="scientific">Corynebacterium uropygiale</name>
    <dbReference type="NCBI Taxonomy" id="1775911"/>
    <lineage>
        <taxon>Bacteria</taxon>
        <taxon>Bacillati</taxon>
        <taxon>Actinomycetota</taxon>
        <taxon>Actinomycetes</taxon>
        <taxon>Mycobacteriales</taxon>
        <taxon>Corynebacteriaceae</taxon>
        <taxon>Corynebacterium</taxon>
    </lineage>
</organism>
<evidence type="ECO:0008006" key="4">
    <source>
        <dbReference type="Google" id="ProtNLM"/>
    </source>
</evidence>
<gene>
    <name evidence="2" type="ORF">L1O03_08255</name>
</gene>
<evidence type="ECO:0000313" key="2">
    <source>
        <dbReference type="EMBL" id="MCF4007163.1"/>
    </source>
</evidence>
<name>A0A9X1QST3_9CORY</name>
<dbReference type="PROSITE" id="PS51257">
    <property type="entry name" value="PROKAR_LIPOPROTEIN"/>
    <property type="match status" value="1"/>
</dbReference>
<evidence type="ECO:0000313" key="3">
    <source>
        <dbReference type="Proteomes" id="UP001139336"/>
    </source>
</evidence>
<dbReference type="Proteomes" id="UP001139336">
    <property type="component" value="Unassembled WGS sequence"/>
</dbReference>
<feature type="chain" id="PRO_5040900181" description="Secreted protein" evidence="1">
    <location>
        <begin position="22"/>
        <end position="210"/>
    </location>
</feature>
<dbReference type="AlphaFoldDB" id="A0A9X1QST3"/>
<dbReference type="EMBL" id="JAKGSI010000004">
    <property type="protein sequence ID" value="MCF4007163.1"/>
    <property type="molecule type" value="Genomic_DNA"/>
</dbReference>
<dbReference type="RefSeq" id="WP_236119306.1">
    <property type="nucleotide sequence ID" value="NZ_JAKGSI010000004.1"/>
</dbReference>
<proteinExistence type="predicted"/>